<name>A0ABN8L1M7_CHISP</name>
<evidence type="ECO:0000259" key="11">
    <source>
        <dbReference type="PROSITE" id="PS51915"/>
    </source>
</evidence>
<dbReference type="InterPro" id="IPR013087">
    <property type="entry name" value="Znf_C2H2_type"/>
</dbReference>
<feature type="domain" description="C2H2-type" evidence="9">
    <location>
        <begin position="550"/>
        <end position="578"/>
    </location>
</feature>
<evidence type="ECO:0000259" key="10">
    <source>
        <dbReference type="PROSITE" id="PS50950"/>
    </source>
</evidence>
<dbReference type="InterPro" id="IPR036236">
    <property type="entry name" value="Znf_C2H2_sf"/>
</dbReference>
<evidence type="ECO:0000256" key="3">
    <source>
        <dbReference type="ARBA" id="ARBA00022771"/>
    </source>
</evidence>
<keyword evidence="1 8" id="KW-0479">Metal-binding</keyword>
<evidence type="ECO:0000259" key="9">
    <source>
        <dbReference type="PROSITE" id="PS50157"/>
    </source>
</evidence>
<evidence type="ECO:0000256" key="1">
    <source>
        <dbReference type="ARBA" id="ARBA00022723"/>
    </source>
</evidence>
<keyword evidence="3 6" id="KW-0863">Zinc-finger</keyword>
<evidence type="ECO:0000256" key="5">
    <source>
        <dbReference type="ARBA" id="ARBA00023125"/>
    </source>
</evidence>
<dbReference type="InterPro" id="IPR006612">
    <property type="entry name" value="THAP_Znf"/>
</dbReference>
<evidence type="ECO:0000256" key="2">
    <source>
        <dbReference type="ARBA" id="ARBA00022737"/>
    </source>
</evidence>
<evidence type="ECO:0000256" key="4">
    <source>
        <dbReference type="ARBA" id="ARBA00022833"/>
    </source>
</evidence>
<evidence type="ECO:0000256" key="8">
    <source>
        <dbReference type="PROSITE-ProRule" id="PRU01263"/>
    </source>
</evidence>
<keyword evidence="2" id="KW-0677">Repeat</keyword>
<feature type="binding site" evidence="8">
    <location>
        <position position="163"/>
    </location>
    <ligand>
        <name>Zn(2+)</name>
        <dbReference type="ChEBI" id="CHEBI:29105"/>
    </ligand>
</feature>
<dbReference type="SUPFAM" id="SSF57667">
    <property type="entry name" value="beta-beta-alpha zinc fingers"/>
    <property type="match status" value="2"/>
</dbReference>
<keyword evidence="4 8" id="KW-0862">Zinc</keyword>
<keyword evidence="13" id="KW-1185">Reference proteome</keyword>
<organism evidence="12 13">
    <name type="scientific">Chilo suppressalis</name>
    <name type="common">Asiatic rice borer moth</name>
    <dbReference type="NCBI Taxonomy" id="168631"/>
    <lineage>
        <taxon>Eukaryota</taxon>
        <taxon>Metazoa</taxon>
        <taxon>Ecdysozoa</taxon>
        <taxon>Arthropoda</taxon>
        <taxon>Hexapoda</taxon>
        <taxon>Insecta</taxon>
        <taxon>Pterygota</taxon>
        <taxon>Neoptera</taxon>
        <taxon>Endopterygota</taxon>
        <taxon>Lepidoptera</taxon>
        <taxon>Glossata</taxon>
        <taxon>Ditrysia</taxon>
        <taxon>Pyraloidea</taxon>
        <taxon>Crambidae</taxon>
        <taxon>Crambinae</taxon>
        <taxon>Chilo</taxon>
    </lineage>
</organism>
<feature type="domain" description="C2H2-type" evidence="9">
    <location>
        <begin position="521"/>
        <end position="544"/>
    </location>
</feature>
<evidence type="ECO:0008006" key="14">
    <source>
        <dbReference type="Google" id="ProtNLM"/>
    </source>
</evidence>
<dbReference type="PANTHER" id="PTHR24409">
    <property type="entry name" value="ZINC FINGER PROTEIN 142"/>
    <property type="match status" value="1"/>
</dbReference>
<feature type="binding site" evidence="8">
    <location>
        <position position="202"/>
    </location>
    <ligand>
        <name>Zn(2+)</name>
        <dbReference type="ChEBI" id="CHEBI:29105"/>
    </ligand>
</feature>
<feature type="domain" description="ZAD" evidence="11">
    <location>
        <begin position="158"/>
        <end position="226"/>
    </location>
</feature>
<feature type="binding site" evidence="8">
    <location>
        <position position="160"/>
    </location>
    <ligand>
        <name>Zn(2+)</name>
        <dbReference type="ChEBI" id="CHEBI:29105"/>
    </ligand>
</feature>
<dbReference type="Gene3D" id="3.30.160.60">
    <property type="entry name" value="Classic Zinc Finger"/>
    <property type="match status" value="2"/>
</dbReference>
<dbReference type="InterPro" id="IPR012934">
    <property type="entry name" value="Znf_AD"/>
</dbReference>
<evidence type="ECO:0000313" key="13">
    <source>
        <dbReference type="Proteomes" id="UP001153292"/>
    </source>
</evidence>
<dbReference type="PROSITE" id="PS00028">
    <property type="entry name" value="ZINC_FINGER_C2H2_1"/>
    <property type="match status" value="4"/>
</dbReference>
<feature type="binding site" evidence="8">
    <location>
        <position position="199"/>
    </location>
    <ligand>
        <name>Zn(2+)</name>
        <dbReference type="ChEBI" id="CHEBI:29105"/>
    </ligand>
</feature>
<dbReference type="SMART" id="SM00868">
    <property type="entry name" value="zf-AD"/>
    <property type="match status" value="1"/>
</dbReference>
<sequence length="663" mass="76921">MNPSYYKYCIVPQCKSTSIKTPEKLFIYVPNNPQKRKKWLKLARRDRIHCLSTKTRMYFCEDHFNLPNDMLNYTEYHIMGKVSQVRMKPGCTPSKFECQEDRKKRTCSSTVRPYILKKQRMMTIAECLNEADESNTTPAQSSSIINTQATDETSDQLLLCRGCFATDVKMFDLESMDLKENFEEFVGKTKVEELPQYLCSYCAVSLVRFTQFRERCRRAEMLLQNLSDNNMLNPTLIKSIDRSYYKLNLNLSISKLVHIETDEIEIKLEDNDEEEDVKSDREESGMYENIVTNDKTLQTDEEISKCNPSVKYLQKDDVAGMDIDQSILYLQENEEGISNIGQQDVKEEIDNIGQYLNCIEENDPGISHTEQSEDDMDTKVKEKFLNGVNKINSTTKKKDIVNKYAKEFSMEVKVLTQEEQLQFVQARKSSSNYLNSKFRCNLCFKGFMSSAKFRSHFNCFHHPSVGELECSMCLARFYNKRKLRNHMVNHKYLFKCKICHFKTTRCFSAKSHHYQHSGLNHTCEYCGKSFKCSTTYLSHLRLIHRTGLNVWCRLCGDSFLSDLGLKTHRRLMHTNIEYQCLCCGLSFLNESSLLVHNNGQCVENCCAQCGESYPDEESLKLHFTDKHGKAKCALCNVEFKSRIALESHLENSSAKCRNVKSCV</sequence>
<dbReference type="PROSITE" id="PS50157">
    <property type="entry name" value="ZINC_FINGER_C2H2_2"/>
    <property type="match status" value="3"/>
</dbReference>
<dbReference type="Proteomes" id="UP001153292">
    <property type="component" value="Chromosome 12"/>
</dbReference>
<evidence type="ECO:0000313" key="12">
    <source>
        <dbReference type="EMBL" id="CAH2981540.1"/>
    </source>
</evidence>
<dbReference type="PANTHER" id="PTHR24409:SF295">
    <property type="entry name" value="AZ2-RELATED"/>
    <property type="match status" value="1"/>
</dbReference>
<protein>
    <recommendedName>
        <fullName evidence="14">THAP-type domain-containing protein</fullName>
    </recommendedName>
</protein>
<dbReference type="SMART" id="SM00980">
    <property type="entry name" value="THAP"/>
    <property type="match status" value="1"/>
</dbReference>
<accession>A0ABN8L1M7</accession>
<reference evidence="12" key="1">
    <citation type="submission" date="2021-12" db="EMBL/GenBank/DDBJ databases">
        <authorList>
            <person name="King R."/>
        </authorList>
    </citation>
    <scope>NUCLEOTIDE SEQUENCE</scope>
</reference>
<evidence type="ECO:0000256" key="7">
    <source>
        <dbReference type="PROSITE-ProRule" id="PRU00309"/>
    </source>
</evidence>
<dbReference type="PROSITE" id="PS50950">
    <property type="entry name" value="ZF_THAP"/>
    <property type="match status" value="1"/>
</dbReference>
<gene>
    <name evidence="12" type="ORF">CHILSU_LOCUS2075</name>
</gene>
<keyword evidence="5 7" id="KW-0238">DNA-binding</keyword>
<dbReference type="SMART" id="SM00355">
    <property type="entry name" value="ZnF_C2H2"/>
    <property type="match status" value="8"/>
</dbReference>
<dbReference type="PROSITE" id="PS51915">
    <property type="entry name" value="ZAD"/>
    <property type="match status" value="1"/>
</dbReference>
<evidence type="ECO:0000256" key="6">
    <source>
        <dbReference type="PROSITE-ProRule" id="PRU00042"/>
    </source>
</evidence>
<feature type="domain" description="C2H2-type" evidence="9">
    <location>
        <begin position="438"/>
        <end position="461"/>
    </location>
</feature>
<dbReference type="SUPFAM" id="SSF57716">
    <property type="entry name" value="Glucocorticoid receptor-like (DNA-binding domain)"/>
    <property type="match status" value="2"/>
</dbReference>
<feature type="domain" description="THAP-type" evidence="10">
    <location>
        <begin position="2"/>
        <end position="96"/>
    </location>
</feature>
<dbReference type="EMBL" id="OU963905">
    <property type="protein sequence ID" value="CAH2981540.1"/>
    <property type="molecule type" value="Genomic_DNA"/>
</dbReference>
<proteinExistence type="predicted"/>